<dbReference type="Pfam" id="PF02195">
    <property type="entry name" value="ParB_N"/>
    <property type="match status" value="1"/>
</dbReference>
<evidence type="ECO:0000259" key="2">
    <source>
        <dbReference type="SMART" id="SM00470"/>
    </source>
</evidence>
<dbReference type="Pfam" id="PF18823">
    <property type="entry name" value="InPase"/>
    <property type="match status" value="1"/>
</dbReference>
<dbReference type="InterPro" id="IPR036086">
    <property type="entry name" value="ParB/Sulfiredoxin_sf"/>
</dbReference>
<dbReference type="GO" id="GO:0005694">
    <property type="term" value="C:chromosome"/>
    <property type="evidence" value="ECO:0007669"/>
    <property type="project" value="TreeGrafter"/>
</dbReference>
<dbReference type="RefSeq" id="WP_010576901.1">
    <property type="nucleotide sequence ID" value="NZ_AHMT02000050.1"/>
</dbReference>
<dbReference type="InterPro" id="IPR003115">
    <property type="entry name" value="ParB_N"/>
</dbReference>
<protein>
    <submittedName>
        <fullName evidence="3">ParB-like protein</fullName>
    </submittedName>
</protein>
<gene>
    <name evidence="3" type="ORF">LEP1GSC062_4279</name>
</gene>
<proteinExistence type="predicted"/>
<dbReference type="SMART" id="SM00470">
    <property type="entry name" value="ParB"/>
    <property type="match status" value="1"/>
</dbReference>
<dbReference type="SUPFAM" id="SSF110849">
    <property type="entry name" value="ParB/Sulfiredoxin"/>
    <property type="match status" value="1"/>
</dbReference>
<dbReference type="InterPro" id="IPR050336">
    <property type="entry name" value="Chromosome_partition/occlusion"/>
</dbReference>
<feature type="region of interest" description="Disordered" evidence="1">
    <location>
        <begin position="384"/>
        <end position="418"/>
    </location>
</feature>
<accession>V6I695</accession>
<dbReference type="SUPFAM" id="SSF109709">
    <property type="entry name" value="KorB DNA-binding domain-like"/>
    <property type="match status" value="1"/>
</dbReference>
<dbReference type="AlphaFoldDB" id="V6I695"/>
<evidence type="ECO:0000313" key="4">
    <source>
        <dbReference type="Proteomes" id="UP000018747"/>
    </source>
</evidence>
<evidence type="ECO:0000256" key="1">
    <source>
        <dbReference type="SAM" id="MobiDB-lite"/>
    </source>
</evidence>
<dbReference type="Gene3D" id="1.10.10.2830">
    <property type="match status" value="1"/>
</dbReference>
<dbReference type="Proteomes" id="UP000018747">
    <property type="component" value="Unassembled WGS sequence"/>
</dbReference>
<keyword evidence="4" id="KW-1185">Reference proteome</keyword>
<sequence length="775" mass="88591">MKVLEKEEINPELAEIILDKVHLAMSKENSDWQEWAMDEAGEEWKEIELNFLSRKCFLRVLKNSSKELSPEAGKKLAKEFKALGAKFLSDFLFERTEFQNENEEEKIQTDKSVSSGLFSNILKSDPTPSQLRAGNYKKTHIWVKGLPITIENKKGSYRSGTDHDGNTWKNKIHYDYGYLKRTKGADGDHVDVFVGPDIESGIVFIINQKNKDGSFDEHKIMLGFHDEKAARAGYLKNYSKNWKGLGSIVTLTLPQFKEWLERGDTKRELKNPKIEFLKSRLLQVRKNAREIQILKSETSKEEFQILKSEPLQYEFNFQGADTSSFSEEQKLFQRVRKSNQETRDAFDLILKVDVGRPADMVGTKKVWNDGLTHEKKEDGWKIVSEPQNKNEKEVKPKRKRKAAPKVERPKKGYTNPTSLPFPKIRVIEQYTAKKDYDRNQIDSLKVLIEKNGYDPGFPMTIDFKDDQWTVVAGHHRYEAVKELIEEGKLNQNIEIPVVVKEFASNNKRLAAQLSENQRRQVNPTDESKAYAKMIEDGWDEKRISEELGKKLGEIQRRLSLTNLCPELFRLIEKKDRSLPLGIAEVIGTFTKDANGKPNSTIQIRAFKWYQENRSKYGSRGPSVLQNYIKELQSGEFENFDFDSVASNVQKEAHNIVGSREKASANTKMLQVMVETLMKTYNRVLGDNITSLSPDVAKELAASLALTSDKGVNSVAILGKLGVIIQDLTLIKNSIQSKLKEIEDDSSIPMLFARSFLADIEEAIELSNVLKSETVT</sequence>
<dbReference type="PANTHER" id="PTHR33375">
    <property type="entry name" value="CHROMOSOME-PARTITIONING PROTEIN PARB-RELATED"/>
    <property type="match status" value="1"/>
</dbReference>
<dbReference type="InterPro" id="IPR041595">
    <property type="entry name" value="Inorganic_Pase"/>
</dbReference>
<comment type="caution">
    <text evidence="3">The sequence shown here is derived from an EMBL/GenBank/DDBJ whole genome shotgun (WGS) entry which is preliminary data.</text>
</comment>
<feature type="domain" description="ParB-like N-terminal" evidence="2">
    <location>
        <begin position="417"/>
        <end position="517"/>
    </location>
</feature>
<dbReference type="OrthoDB" id="343736at2"/>
<dbReference type="GO" id="GO:0007059">
    <property type="term" value="P:chromosome segregation"/>
    <property type="evidence" value="ECO:0007669"/>
    <property type="project" value="TreeGrafter"/>
</dbReference>
<dbReference type="PANTHER" id="PTHR33375:SF1">
    <property type="entry name" value="CHROMOSOME-PARTITIONING PROTEIN PARB-RELATED"/>
    <property type="match status" value="1"/>
</dbReference>
<reference evidence="3" key="1">
    <citation type="submission" date="2013-05" db="EMBL/GenBank/DDBJ databases">
        <authorList>
            <person name="Harkins D.M."/>
            <person name="Durkin A.S."/>
            <person name="Brinkac L.M."/>
            <person name="Haft D.H."/>
            <person name="Selengut J.D."/>
            <person name="Sanka R."/>
            <person name="DePew J."/>
            <person name="Purushe J."/>
            <person name="Hartskeerl R.A."/>
            <person name="Ahmed A."/>
            <person name="van der Linden H."/>
            <person name="Goris M.G.A."/>
            <person name="Vinetz J.M."/>
            <person name="Sutton G.G."/>
            <person name="Nierman W.C."/>
            <person name="Fouts D.E."/>
        </authorList>
    </citation>
    <scope>NUCLEOTIDE SEQUENCE [LARGE SCALE GENOMIC DNA]</scope>
    <source>
        <strain evidence="3">L 60</strain>
    </source>
</reference>
<evidence type="ECO:0000313" key="3">
    <source>
        <dbReference type="EMBL" id="EQA61444.1"/>
    </source>
</evidence>
<name>V6I695_9LEPT</name>
<organism evidence="3 4">
    <name type="scientific">Leptospira alexanderi serovar Manhao 3 str. L 60</name>
    <dbReference type="NCBI Taxonomy" id="1049759"/>
    <lineage>
        <taxon>Bacteria</taxon>
        <taxon>Pseudomonadati</taxon>
        <taxon>Spirochaetota</taxon>
        <taxon>Spirochaetia</taxon>
        <taxon>Leptospirales</taxon>
        <taxon>Leptospiraceae</taxon>
        <taxon>Leptospira</taxon>
    </lineage>
</organism>
<dbReference type="EMBL" id="AHMT02000050">
    <property type="protein sequence ID" value="EQA61444.1"/>
    <property type="molecule type" value="Genomic_DNA"/>
</dbReference>